<gene>
    <name evidence="11" type="primary">ltrA_2</name>
    <name evidence="11" type="ORF">REISMN_08455</name>
</gene>
<comment type="catalytic activity">
    <reaction evidence="9">
        <text>DNA(n) + a 2'-deoxyribonucleoside 5'-triphosphate = DNA(n+1) + diphosphate</text>
        <dbReference type="Rhea" id="RHEA:22508"/>
        <dbReference type="Rhea" id="RHEA-COMP:17339"/>
        <dbReference type="Rhea" id="RHEA-COMP:17340"/>
        <dbReference type="ChEBI" id="CHEBI:33019"/>
        <dbReference type="ChEBI" id="CHEBI:61560"/>
        <dbReference type="ChEBI" id="CHEBI:173112"/>
        <dbReference type="EC" id="2.7.7.49"/>
    </reaction>
</comment>
<organism evidence="11 12">
    <name type="scientific">Rickettsia tamurae subsp. buchneri</name>
    <dbReference type="NCBI Taxonomy" id="1462938"/>
    <lineage>
        <taxon>Bacteria</taxon>
        <taxon>Pseudomonadati</taxon>
        <taxon>Pseudomonadota</taxon>
        <taxon>Alphaproteobacteria</taxon>
        <taxon>Rickettsiales</taxon>
        <taxon>Rickettsiaceae</taxon>
        <taxon>Rickettsieae</taxon>
        <taxon>Rickettsia</taxon>
        <taxon>spotted fever group</taxon>
    </lineage>
</organism>
<evidence type="ECO:0000256" key="2">
    <source>
        <dbReference type="ARBA" id="ARBA00022679"/>
    </source>
</evidence>
<comment type="caution">
    <text evidence="11">The sequence shown here is derived from an EMBL/GenBank/DDBJ whole genome shotgun (WGS) entry which is preliminary data.</text>
</comment>
<dbReference type="Gene3D" id="3.30.70.270">
    <property type="match status" value="1"/>
</dbReference>
<dbReference type="InterPro" id="IPR000123">
    <property type="entry name" value="Reverse_transcriptase_msDNA"/>
</dbReference>
<dbReference type="CDD" id="cd01651">
    <property type="entry name" value="RT_G2_intron"/>
    <property type="match status" value="1"/>
</dbReference>
<dbReference type="SUPFAM" id="SSF56672">
    <property type="entry name" value="DNA/RNA polymerases"/>
    <property type="match status" value="1"/>
</dbReference>
<evidence type="ECO:0000256" key="8">
    <source>
        <dbReference type="ARBA" id="ARBA00034120"/>
    </source>
</evidence>
<reference evidence="11 12" key="1">
    <citation type="submission" date="2014-02" db="EMBL/GenBank/DDBJ databases">
        <title>Draft genome sequence of Rickettsia buchneri sp. nov. ISO7T.</title>
        <authorList>
            <person name="Felsheim R.F."/>
            <person name="Kurtti T.J."/>
            <person name="Munderloh U.G."/>
        </authorList>
    </citation>
    <scope>NUCLEOTIDE SEQUENCE [LARGE SCALE GENOMIC DNA]</scope>
    <source>
        <strain evidence="12">ISO7</strain>
        <plasmid evidence="11">pREISMN_2</plasmid>
    </source>
</reference>
<geneLocation type="plasmid" evidence="11">
    <name>pREISMN_2</name>
</geneLocation>
<dbReference type="InterPro" id="IPR030931">
    <property type="entry name" value="Group_II_RT_mat"/>
</dbReference>
<feature type="domain" description="Reverse transcriptase" evidence="10">
    <location>
        <begin position="35"/>
        <end position="274"/>
    </location>
</feature>
<keyword evidence="6" id="KW-0695">RNA-directed DNA polymerase</keyword>
<dbReference type="AlphaFoldDB" id="A0A8E0WKB5"/>
<comment type="similarity">
    <text evidence="8">Belongs to the bacterial reverse transcriptase family.</text>
</comment>
<dbReference type="GO" id="GO:0046872">
    <property type="term" value="F:metal ion binding"/>
    <property type="evidence" value="ECO:0007669"/>
    <property type="project" value="UniProtKB-KW"/>
</dbReference>
<keyword evidence="2" id="KW-0808">Transferase</keyword>
<dbReference type="InterPro" id="IPR013597">
    <property type="entry name" value="Mat_intron_G2"/>
</dbReference>
<accession>A0A8E0WKB5</accession>
<evidence type="ECO:0000256" key="5">
    <source>
        <dbReference type="ARBA" id="ARBA00022842"/>
    </source>
</evidence>
<evidence type="ECO:0000259" key="10">
    <source>
        <dbReference type="PROSITE" id="PS50878"/>
    </source>
</evidence>
<evidence type="ECO:0000256" key="7">
    <source>
        <dbReference type="ARBA" id="ARBA00023118"/>
    </source>
</evidence>
<keyword evidence="12" id="KW-1185">Reference proteome</keyword>
<keyword evidence="3" id="KW-0548">Nucleotidyltransferase</keyword>
<dbReference type="PANTHER" id="PTHR34047:SF3">
    <property type="entry name" value="BLR2052 PROTEIN"/>
    <property type="match status" value="1"/>
</dbReference>
<evidence type="ECO:0000313" key="11">
    <source>
        <dbReference type="EMBL" id="KDO02177.1"/>
    </source>
</evidence>
<evidence type="ECO:0000256" key="4">
    <source>
        <dbReference type="ARBA" id="ARBA00022723"/>
    </source>
</evidence>
<dbReference type="InterPro" id="IPR000477">
    <property type="entry name" value="RT_dom"/>
</dbReference>
<dbReference type="InterPro" id="IPR043502">
    <property type="entry name" value="DNA/RNA_pol_sf"/>
</dbReference>
<keyword evidence="7" id="KW-0051">Antiviral defense</keyword>
<evidence type="ECO:0000256" key="9">
    <source>
        <dbReference type="ARBA" id="ARBA00048173"/>
    </source>
</evidence>
<dbReference type="Proteomes" id="UP000027161">
    <property type="component" value="Unassembled WGS sequence"/>
</dbReference>
<evidence type="ECO:0000313" key="12">
    <source>
        <dbReference type="Proteomes" id="UP000027161"/>
    </source>
</evidence>
<evidence type="ECO:0000256" key="1">
    <source>
        <dbReference type="ARBA" id="ARBA00012493"/>
    </source>
</evidence>
<dbReference type="Pfam" id="PF08388">
    <property type="entry name" value="GIIM"/>
    <property type="match status" value="1"/>
</dbReference>
<sequence length="401" mass="47464">MAAWERVKANKGSYGVDEESIEDFALNLKDNLYKLWNRMSSGTYFPPPVKAVEIAKSDGSKRLLGIPTVADRIAQAVVKDQLEQLVEPKFHEDSYGYRPKKSALDAVGVARQRCWQQDWCIDLDIKNFFDSLDHQLMMKAIRFHSEEKWIHLYVERWLKAPLQLESGELIERQSGTPQGGVASPLLANIFMHHAFDNWMRRHYPEVRFERFADDILAHCSSQKQAKKVLEEIKIRLKECGLELHPEKTKIVYCKDDDRGGSYEYESFDFLGYTFRPRLSMNKYGKTFVNFSPAISKQAANRIRKEIRSWRIHLRSDKTITDLARMFNAHVQGWVNYYGRYYKSAMYPFLRNMERFLTRWVMRKYKRFQGYKKRARNWLGCVRKREPRLFVHWRLGLGSRFG</sequence>
<dbReference type="InterPro" id="IPR051083">
    <property type="entry name" value="GrpII_Intron_Splice-Mob/Def"/>
</dbReference>
<dbReference type="EMBL" id="JFKF01000202">
    <property type="protein sequence ID" value="KDO02177.1"/>
    <property type="molecule type" value="Genomic_DNA"/>
</dbReference>
<dbReference type="NCBIfam" id="TIGR04416">
    <property type="entry name" value="group_II_RT_mat"/>
    <property type="match status" value="1"/>
</dbReference>
<evidence type="ECO:0000256" key="3">
    <source>
        <dbReference type="ARBA" id="ARBA00022695"/>
    </source>
</evidence>
<dbReference type="GO" id="GO:0003964">
    <property type="term" value="F:RNA-directed DNA polymerase activity"/>
    <property type="evidence" value="ECO:0007669"/>
    <property type="project" value="UniProtKB-KW"/>
</dbReference>
<protein>
    <recommendedName>
        <fullName evidence="1">RNA-directed DNA polymerase</fullName>
        <ecNumber evidence="1">2.7.7.49</ecNumber>
    </recommendedName>
</protein>
<dbReference type="GO" id="GO:0003723">
    <property type="term" value="F:RNA binding"/>
    <property type="evidence" value="ECO:0007669"/>
    <property type="project" value="InterPro"/>
</dbReference>
<keyword evidence="4" id="KW-0479">Metal-binding</keyword>
<dbReference type="PANTHER" id="PTHR34047">
    <property type="entry name" value="NUCLEAR INTRON MATURASE 1, MITOCHONDRIAL-RELATED"/>
    <property type="match status" value="1"/>
</dbReference>
<dbReference type="GO" id="GO:0051607">
    <property type="term" value="P:defense response to virus"/>
    <property type="evidence" value="ECO:0007669"/>
    <property type="project" value="UniProtKB-KW"/>
</dbReference>
<evidence type="ECO:0000256" key="6">
    <source>
        <dbReference type="ARBA" id="ARBA00022918"/>
    </source>
</evidence>
<dbReference type="EC" id="2.7.7.49" evidence="1"/>
<dbReference type="InterPro" id="IPR043128">
    <property type="entry name" value="Rev_trsase/Diguanyl_cyclase"/>
</dbReference>
<keyword evidence="11" id="KW-0614">Plasmid</keyword>
<dbReference type="PRINTS" id="PR00866">
    <property type="entry name" value="RNADNAPOLMS"/>
</dbReference>
<keyword evidence="5" id="KW-0460">Magnesium</keyword>
<name>A0A8E0WKB5_9RICK</name>
<dbReference type="PROSITE" id="PS50878">
    <property type="entry name" value="RT_POL"/>
    <property type="match status" value="1"/>
</dbReference>
<proteinExistence type="inferred from homology"/>
<dbReference type="Pfam" id="PF00078">
    <property type="entry name" value="RVT_1"/>
    <property type="match status" value="1"/>
</dbReference>